<protein>
    <submittedName>
        <fullName evidence="1">DUF1501 domain-containing protein</fullName>
    </submittedName>
</protein>
<dbReference type="InterPro" id="IPR010869">
    <property type="entry name" value="DUF1501"/>
</dbReference>
<dbReference type="Pfam" id="PF07394">
    <property type="entry name" value="DUF1501"/>
    <property type="match status" value="1"/>
</dbReference>
<gene>
    <name evidence="1" type="ORF">GCM10022223_39580</name>
</gene>
<sequence length="425" mass="44097">MTTMIPQTPEQMLDCGCPENRGVSRRTLFRMAAVGGLTTATTLSGATLAFGAPTGTGTMVVLSLRGGFDGLSAVIPLGDAAYAKARPGIKVAAGQAHQLDSMFGLHPALEPVFKLFENGTMAAVHAVGQADPTRSHFEAMEEMERAAPDSNLRTGWIDRTLGSLGNPGGFGGTQVGSGAMPDAMIGPNMKFAMNSIAGVKLSVGEDLVPLARWRSAMKTLHTGAAPELKAPLTNALGAVGKMGPLQKATSKTAKELGYPDTGLGNALHDVARLIKADLGLRVATVDYGNWDMHVNLGRSDSGWMFNQLKEMSTALAAFAAELGTAGMAKTNLITLSEFGRRLEENGSGGLDHGHGNVVLALGGGLKKGVHGRWPGLGASALVDGDLAGTTDYRSIVSEVLKKRVGVDSTTDIFPGYKAKTVGLVA</sequence>
<comment type="caution">
    <text evidence="1">The sequence shown here is derived from an EMBL/GenBank/DDBJ whole genome shotgun (WGS) entry which is preliminary data.</text>
</comment>
<name>A0ABP6ZWX0_9ACTN</name>
<organism evidence="1 2">
    <name type="scientific">Kineosporia mesophila</name>
    <dbReference type="NCBI Taxonomy" id="566012"/>
    <lineage>
        <taxon>Bacteria</taxon>
        <taxon>Bacillati</taxon>
        <taxon>Actinomycetota</taxon>
        <taxon>Actinomycetes</taxon>
        <taxon>Kineosporiales</taxon>
        <taxon>Kineosporiaceae</taxon>
        <taxon>Kineosporia</taxon>
    </lineage>
</organism>
<accession>A0ABP6ZWX0</accession>
<dbReference type="Proteomes" id="UP001501074">
    <property type="component" value="Unassembled WGS sequence"/>
</dbReference>
<proteinExistence type="predicted"/>
<dbReference type="InterPro" id="IPR006311">
    <property type="entry name" value="TAT_signal"/>
</dbReference>
<keyword evidence="2" id="KW-1185">Reference proteome</keyword>
<dbReference type="PROSITE" id="PS51318">
    <property type="entry name" value="TAT"/>
    <property type="match status" value="1"/>
</dbReference>
<dbReference type="PANTHER" id="PTHR43737:SF1">
    <property type="entry name" value="DUF1501 DOMAIN-CONTAINING PROTEIN"/>
    <property type="match status" value="1"/>
</dbReference>
<reference evidence="2" key="1">
    <citation type="journal article" date="2019" name="Int. J. Syst. Evol. Microbiol.">
        <title>The Global Catalogue of Microorganisms (GCM) 10K type strain sequencing project: providing services to taxonomists for standard genome sequencing and annotation.</title>
        <authorList>
            <consortium name="The Broad Institute Genomics Platform"/>
            <consortium name="The Broad Institute Genome Sequencing Center for Infectious Disease"/>
            <person name="Wu L."/>
            <person name="Ma J."/>
        </authorList>
    </citation>
    <scope>NUCLEOTIDE SEQUENCE [LARGE SCALE GENOMIC DNA]</scope>
    <source>
        <strain evidence="2">JCM 16902</strain>
    </source>
</reference>
<evidence type="ECO:0000313" key="2">
    <source>
        <dbReference type="Proteomes" id="UP001501074"/>
    </source>
</evidence>
<dbReference type="PANTHER" id="PTHR43737">
    <property type="entry name" value="BLL7424 PROTEIN"/>
    <property type="match status" value="1"/>
</dbReference>
<dbReference type="RefSeq" id="WP_231480861.1">
    <property type="nucleotide sequence ID" value="NZ_BAAAZO010000006.1"/>
</dbReference>
<evidence type="ECO:0000313" key="1">
    <source>
        <dbReference type="EMBL" id="GAA3618858.1"/>
    </source>
</evidence>
<dbReference type="EMBL" id="BAAAZO010000006">
    <property type="protein sequence ID" value="GAA3618858.1"/>
    <property type="molecule type" value="Genomic_DNA"/>
</dbReference>